<dbReference type="InterPro" id="IPR002471">
    <property type="entry name" value="Pept_S9_AS"/>
</dbReference>
<sequence length="466" mass="51289">MKKTLIVLITILTSINTFSQEITGPWHGALEIPGMQLRISFNITKTENGYSATMDSPDQNSKGMPMSAATFENSVLKVVLASHKIEYTGTLKKNNTISGIFKQGPNSLPLNLSRNEIEKKAAVRPQEPKTPYPYYSEEVTFVNEKENIQFSGTLTLPKKEGRFPVAILISGSGPQNRNEELAGHKPFLVLSDYLTKNGIAVLRYDDRGSHGSKGDFKTATTLDFASDVKAAVAYLQTRKEINKKKIGLIGHSEGGIIAPMVAANSKEINYIVLLAGTGIPGDELLLLQEELISRNAGSPEESIAQDLKISKGAYEIIKQAAATESLKSDLANYYKTALQVITVSDKPESMSTEEYTQLLVEGISTPWMQYFIKYNPSLILPKVKCPVLVLNGEKDIQVPAKVNLAAIKSALEKGGNKKVTTIEFPKLNHLFQECKTCSIQEYTEIEQTISPLVLEEMSKWIAAQVK</sequence>
<evidence type="ECO:0000313" key="4">
    <source>
        <dbReference type="EMBL" id="KGO95540.1"/>
    </source>
</evidence>
<keyword evidence="5" id="KW-1185">Reference proteome</keyword>
<protein>
    <recommendedName>
        <fullName evidence="3">Serine aminopeptidase S33 domain-containing protein</fullName>
    </recommendedName>
</protein>
<keyword evidence="1" id="KW-0378">Hydrolase</keyword>
<evidence type="ECO:0000256" key="1">
    <source>
        <dbReference type="ARBA" id="ARBA00022801"/>
    </source>
</evidence>
<dbReference type="STRING" id="1107311.Q767_09890"/>
<dbReference type="PATRIC" id="fig|1107311.3.peg.1990"/>
<gene>
    <name evidence="4" type="ORF">Q767_09890</name>
</gene>
<dbReference type="GO" id="GO:0004252">
    <property type="term" value="F:serine-type endopeptidase activity"/>
    <property type="evidence" value="ECO:0007669"/>
    <property type="project" value="InterPro"/>
</dbReference>
<feature type="domain" description="Serine aminopeptidase S33" evidence="3">
    <location>
        <begin position="190"/>
        <end position="429"/>
    </location>
</feature>
<evidence type="ECO:0000259" key="3">
    <source>
        <dbReference type="Pfam" id="PF12146"/>
    </source>
</evidence>
<accession>V6S807</accession>
<dbReference type="Gene3D" id="3.40.50.1820">
    <property type="entry name" value="alpha/beta hydrolase"/>
    <property type="match status" value="1"/>
</dbReference>
<comment type="caution">
    <text evidence="4">The sequence shown here is derived from an EMBL/GenBank/DDBJ whole genome shotgun (WGS) entry which is preliminary data.</text>
</comment>
<name>V6S807_9FLAO</name>
<reference evidence="4 5" key="2">
    <citation type="journal article" date="2015" name="Stand. Genomic Sci.">
        <title>High quality draft genomic sequence of Flavobacterium enshiense DK69(T) and comparison among Flavobacterium genomes.</title>
        <authorList>
            <person name="Zeng Z."/>
            <person name="Chen C."/>
            <person name="Du H."/>
            <person name="Wang G."/>
            <person name="Li M."/>
        </authorList>
    </citation>
    <scope>NUCLEOTIDE SEQUENCE [LARGE SCALE GENOMIC DNA]</scope>
    <source>
        <strain evidence="4 5">DK69</strain>
    </source>
</reference>
<dbReference type="GO" id="GO:0006508">
    <property type="term" value="P:proteolysis"/>
    <property type="evidence" value="ECO:0007669"/>
    <property type="project" value="InterPro"/>
</dbReference>
<dbReference type="GO" id="GO:0052689">
    <property type="term" value="F:carboxylic ester hydrolase activity"/>
    <property type="evidence" value="ECO:0007669"/>
    <property type="project" value="TreeGrafter"/>
</dbReference>
<dbReference type="InterPro" id="IPR022742">
    <property type="entry name" value="Hydrolase_4"/>
</dbReference>
<reference evidence="5" key="1">
    <citation type="submission" date="2013-09" db="EMBL/GenBank/DDBJ databases">
        <authorList>
            <person name="Zeng Z."/>
            <person name="Chen C."/>
        </authorList>
    </citation>
    <scope>NUCLEOTIDE SEQUENCE [LARGE SCALE GENOMIC DNA]</scope>
    <source>
        <strain evidence="5">DK69</strain>
    </source>
</reference>
<dbReference type="InterPro" id="IPR053145">
    <property type="entry name" value="AB_hydrolase_Est10"/>
</dbReference>
<keyword evidence="2" id="KW-0732">Signal</keyword>
<dbReference type="Proteomes" id="UP000030149">
    <property type="component" value="Unassembled WGS sequence"/>
</dbReference>
<dbReference type="PANTHER" id="PTHR43265:SF1">
    <property type="entry name" value="ESTERASE ESTD"/>
    <property type="match status" value="1"/>
</dbReference>
<evidence type="ECO:0000256" key="2">
    <source>
        <dbReference type="SAM" id="SignalP"/>
    </source>
</evidence>
<dbReference type="EMBL" id="JRLZ01000009">
    <property type="protein sequence ID" value="KGO95540.1"/>
    <property type="molecule type" value="Genomic_DNA"/>
</dbReference>
<dbReference type="PANTHER" id="PTHR43265">
    <property type="entry name" value="ESTERASE ESTD"/>
    <property type="match status" value="1"/>
</dbReference>
<dbReference type="AlphaFoldDB" id="V6S807"/>
<proteinExistence type="predicted"/>
<evidence type="ECO:0000313" key="5">
    <source>
        <dbReference type="Proteomes" id="UP000030149"/>
    </source>
</evidence>
<dbReference type="RefSeq" id="WP_023574008.1">
    <property type="nucleotide sequence ID" value="NZ_AVCS01000013.1"/>
</dbReference>
<dbReference type="PROSITE" id="PS00708">
    <property type="entry name" value="PRO_ENDOPEP_SER"/>
    <property type="match status" value="1"/>
</dbReference>
<feature type="signal peptide" evidence="2">
    <location>
        <begin position="1"/>
        <end position="19"/>
    </location>
</feature>
<dbReference type="Pfam" id="PF12146">
    <property type="entry name" value="Hydrolase_4"/>
    <property type="match status" value="1"/>
</dbReference>
<feature type="chain" id="PRO_5004750653" description="Serine aminopeptidase S33 domain-containing protein" evidence="2">
    <location>
        <begin position="20"/>
        <end position="466"/>
    </location>
</feature>
<dbReference type="OrthoDB" id="9809549at2"/>
<dbReference type="SUPFAM" id="SSF53474">
    <property type="entry name" value="alpha/beta-Hydrolases"/>
    <property type="match status" value="1"/>
</dbReference>
<dbReference type="InterPro" id="IPR029058">
    <property type="entry name" value="AB_hydrolase_fold"/>
</dbReference>
<organism evidence="4 5">
    <name type="scientific">Flavobacterium enshiense DK69</name>
    <dbReference type="NCBI Taxonomy" id="1107311"/>
    <lineage>
        <taxon>Bacteria</taxon>
        <taxon>Pseudomonadati</taxon>
        <taxon>Bacteroidota</taxon>
        <taxon>Flavobacteriia</taxon>
        <taxon>Flavobacteriales</taxon>
        <taxon>Flavobacteriaceae</taxon>
        <taxon>Flavobacterium</taxon>
    </lineage>
</organism>
<dbReference type="eggNOG" id="COG1073">
    <property type="taxonomic scope" value="Bacteria"/>
</dbReference>